<dbReference type="Proteomes" id="UP000694846">
    <property type="component" value="Unplaced"/>
</dbReference>
<evidence type="ECO:0000313" key="3">
    <source>
        <dbReference type="EMBL" id="MBY73361.1"/>
    </source>
</evidence>
<sequence>MVSNVMKMNLTDEEVESIGTGFSSRYYDALAGEPNRSALRRFYNDRSKYVVMQRGRPDYEMKSLLLIGRFVKRMGYSECTVTIRSVITAVRPTAELVVLSVGELLYPGNMVPRKFTQSFVIKRVPWTAAEYQIVEMVFRYDNDTVDHRIPIAVNGTPVVAGPKRNDTAVVSDEKATGKLKCTPANRVGKSNVTGGKSMTSTVPVVGSLAANGKVDGKSCSSRSTHSRKLALVTVSVTGNPIMKVKPVMKVNLSSKDVSKKQESTNNVLQPIKSGRPAPGRRITFIFTNRFSSLVVDDDFPLGVQEKPIRQTGEALEEFNYGQSEKSKCTNTAAESDALRKHRVPEQQTGMEKLTKNIKSTLSVDTLKDSPQKPLKNIRSAVASFDRVNKLAKRDELLVLKPAVKTVRAAVRKVSSVEKEDHPMDPLVPLVKDRGTSTETKRKSKKSRRNRKKTVAAMAALSMVRSFDEQVVAGSINIF</sequence>
<dbReference type="InterPro" id="IPR032710">
    <property type="entry name" value="NTF2-like_dom_sf"/>
</dbReference>
<reference evidence="5 6" key="2">
    <citation type="submission" date="2025-04" db="UniProtKB">
        <authorList>
            <consortium name="RefSeq"/>
        </authorList>
    </citation>
    <scope>IDENTIFICATION</scope>
    <source>
        <tissue evidence="5 6">Whole body</tissue>
    </source>
</reference>
<name>A0A2S2Q6Z2_9HEMI</name>
<feature type="region of interest" description="Disordered" evidence="1">
    <location>
        <begin position="416"/>
        <end position="452"/>
    </location>
</feature>
<dbReference type="RefSeq" id="XP_025407617.1">
    <property type="nucleotide sequence ID" value="XM_025551832.1"/>
</dbReference>
<gene>
    <name evidence="5 6" type="primary">LOC112681586</name>
    <name evidence="3" type="ORF">g.2577</name>
</gene>
<keyword evidence="4" id="KW-1185">Reference proteome</keyword>
<evidence type="ECO:0000313" key="4">
    <source>
        <dbReference type="Proteomes" id="UP000694846"/>
    </source>
</evidence>
<dbReference type="InterPro" id="IPR018222">
    <property type="entry name" value="Nuclear_transport_factor_2_euk"/>
</dbReference>
<feature type="region of interest" description="Disordered" evidence="1">
    <location>
        <begin position="254"/>
        <end position="274"/>
    </location>
</feature>
<dbReference type="Pfam" id="PF02136">
    <property type="entry name" value="NTF2"/>
    <property type="match status" value="1"/>
</dbReference>
<organism evidence="3">
    <name type="scientific">Sipha flava</name>
    <name type="common">yellow sugarcane aphid</name>
    <dbReference type="NCBI Taxonomy" id="143950"/>
    <lineage>
        <taxon>Eukaryota</taxon>
        <taxon>Metazoa</taxon>
        <taxon>Ecdysozoa</taxon>
        <taxon>Arthropoda</taxon>
        <taxon>Hexapoda</taxon>
        <taxon>Insecta</taxon>
        <taxon>Pterygota</taxon>
        <taxon>Neoptera</taxon>
        <taxon>Paraneoptera</taxon>
        <taxon>Hemiptera</taxon>
        <taxon>Sternorrhyncha</taxon>
        <taxon>Aphidomorpha</taxon>
        <taxon>Aphidoidea</taxon>
        <taxon>Aphididae</taxon>
        <taxon>Sipha</taxon>
    </lineage>
</organism>
<accession>A0A2S2Q6Z2</accession>
<dbReference type="EMBL" id="GGMS01004158">
    <property type="protein sequence ID" value="MBY73361.1"/>
    <property type="molecule type" value="Transcribed_RNA"/>
</dbReference>
<dbReference type="AlphaFoldDB" id="A0A2S2Q6Z2"/>
<protein>
    <submittedName>
        <fullName evidence="5 6">Uncharacterized protein LOC112681586</fullName>
    </submittedName>
</protein>
<evidence type="ECO:0000313" key="5">
    <source>
        <dbReference type="RefSeq" id="XP_025407616.1"/>
    </source>
</evidence>
<dbReference type="RefSeq" id="XP_025407616.1">
    <property type="nucleotide sequence ID" value="XM_025551831.1"/>
</dbReference>
<feature type="compositionally biased region" description="Basic residues" evidence="1">
    <location>
        <begin position="441"/>
        <end position="452"/>
    </location>
</feature>
<dbReference type="PROSITE" id="PS50177">
    <property type="entry name" value="NTF2_DOMAIN"/>
    <property type="match status" value="1"/>
</dbReference>
<feature type="domain" description="NTF2" evidence="2">
    <location>
        <begin position="18"/>
        <end position="140"/>
    </location>
</feature>
<evidence type="ECO:0000313" key="6">
    <source>
        <dbReference type="RefSeq" id="XP_025407617.1"/>
    </source>
</evidence>
<proteinExistence type="predicted"/>
<reference evidence="3" key="1">
    <citation type="submission" date="2018-04" db="EMBL/GenBank/DDBJ databases">
        <title>Transcriptome assembly of Sipha flava.</title>
        <authorList>
            <person name="Scully E.D."/>
            <person name="Geib S.M."/>
            <person name="Palmer N.A."/>
            <person name="Koch K."/>
            <person name="Bradshaw J."/>
            <person name="Heng-Moss T."/>
            <person name="Sarath G."/>
        </authorList>
    </citation>
    <scope>NUCLEOTIDE SEQUENCE</scope>
</reference>
<evidence type="ECO:0000259" key="2">
    <source>
        <dbReference type="PROSITE" id="PS50177"/>
    </source>
</evidence>
<feature type="compositionally biased region" description="Basic and acidic residues" evidence="1">
    <location>
        <begin position="430"/>
        <end position="440"/>
    </location>
</feature>
<dbReference type="GeneID" id="112681586"/>
<dbReference type="SUPFAM" id="SSF54427">
    <property type="entry name" value="NTF2-like"/>
    <property type="match status" value="1"/>
</dbReference>
<evidence type="ECO:0000256" key="1">
    <source>
        <dbReference type="SAM" id="MobiDB-lite"/>
    </source>
</evidence>
<dbReference type="Gene3D" id="3.10.450.50">
    <property type="match status" value="1"/>
</dbReference>
<dbReference type="InterPro" id="IPR002075">
    <property type="entry name" value="NTF2_dom"/>
</dbReference>